<evidence type="ECO:0000256" key="1">
    <source>
        <dbReference type="SAM" id="SignalP"/>
    </source>
</evidence>
<dbReference type="RefSeq" id="WP_025833191.1">
    <property type="nucleotide sequence ID" value="NZ_CABMFG010000042.1"/>
</dbReference>
<dbReference type="Proteomes" id="UP000184192">
    <property type="component" value="Unassembled WGS sequence"/>
</dbReference>
<reference evidence="2 5" key="3">
    <citation type="submission" date="2018-08" db="EMBL/GenBank/DDBJ databases">
        <title>A genome reference for cultivated species of the human gut microbiota.</title>
        <authorList>
            <person name="Zou Y."/>
            <person name="Xue W."/>
            <person name="Luo G."/>
        </authorList>
    </citation>
    <scope>NUCLEOTIDE SEQUENCE [LARGE SCALE GENOMIC DNA]</scope>
    <source>
        <strain evidence="2 5">OF03-9BH</strain>
    </source>
</reference>
<gene>
    <name evidence="2" type="ORF">DXA68_19500</name>
    <name evidence="3" type="ORF">SAMN05444350_101299</name>
</gene>
<evidence type="ECO:0000313" key="4">
    <source>
        <dbReference type="Proteomes" id="UP000184192"/>
    </source>
</evidence>
<feature type="chain" id="PRO_5044562547" description="DUF4878 domain-containing protein" evidence="1">
    <location>
        <begin position="29"/>
        <end position="130"/>
    </location>
</feature>
<sequence>MKQKDFLFGLLGCLVMVCAAFVACSASVENTPEGVATLAINNYVKGTLPDVQEYATEYQHGLLKDWTQETVDYQKKRFKGASVEFLKVSDYAADGSMKDASFKIHVGEKEYRMRVRVVNENGKWLFDSIK</sequence>
<proteinExistence type="predicted"/>
<dbReference type="PROSITE" id="PS51257">
    <property type="entry name" value="PROKAR_LIPOPROTEIN"/>
    <property type="match status" value="1"/>
</dbReference>
<protein>
    <recommendedName>
        <fullName evidence="6">DUF4878 domain-containing protein</fullName>
    </recommendedName>
</protein>
<dbReference type="AlphaFoldDB" id="A0A1M6AKE6"/>
<dbReference type="OrthoDB" id="9969476at2"/>
<dbReference type="eggNOG" id="ENOG5030XIQ">
    <property type="taxonomic scope" value="Bacteria"/>
</dbReference>
<keyword evidence="1" id="KW-0732">Signal</keyword>
<feature type="signal peptide" evidence="1">
    <location>
        <begin position="1"/>
        <end position="28"/>
    </location>
</feature>
<reference evidence="4" key="1">
    <citation type="submission" date="2016-11" db="EMBL/GenBank/DDBJ databases">
        <authorList>
            <person name="Varghese N."/>
            <person name="Submissions S."/>
        </authorList>
    </citation>
    <scope>NUCLEOTIDE SEQUENCE [LARGE SCALE GENOMIC DNA]</scope>
    <source>
        <strain evidence="4">DSM 26884</strain>
    </source>
</reference>
<name>A0A1M6AKE6_9BACE</name>
<evidence type="ECO:0000313" key="2">
    <source>
        <dbReference type="EMBL" id="RGX76619.1"/>
    </source>
</evidence>
<evidence type="ECO:0000313" key="3">
    <source>
        <dbReference type="EMBL" id="SHI36936.1"/>
    </source>
</evidence>
<dbReference type="GeneID" id="92710539"/>
<keyword evidence="4" id="KW-1185">Reference proteome</keyword>
<organism evidence="3 4">
    <name type="scientific">Bacteroides stercorirosoris</name>
    <dbReference type="NCBI Taxonomy" id="871324"/>
    <lineage>
        <taxon>Bacteria</taxon>
        <taxon>Pseudomonadati</taxon>
        <taxon>Bacteroidota</taxon>
        <taxon>Bacteroidia</taxon>
        <taxon>Bacteroidales</taxon>
        <taxon>Bacteroidaceae</taxon>
        <taxon>Bacteroides</taxon>
    </lineage>
</organism>
<evidence type="ECO:0000313" key="5">
    <source>
        <dbReference type="Proteomes" id="UP000286075"/>
    </source>
</evidence>
<accession>A0A1M6AKE6</accession>
<dbReference type="Proteomes" id="UP000286075">
    <property type="component" value="Unassembled WGS sequence"/>
</dbReference>
<dbReference type="EMBL" id="QSCF01000042">
    <property type="protein sequence ID" value="RGX76619.1"/>
    <property type="molecule type" value="Genomic_DNA"/>
</dbReference>
<evidence type="ECO:0008006" key="6">
    <source>
        <dbReference type="Google" id="ProtNLM"/>
    </source>
</evidence>
<dbReference type="EMBL" id="FQZN01000001">
    <property type="protein sequence ID" value="SHI36936.1"/>
    <property type="molecule type" value="Genomic_DNA"/>
</dbReference>
<reference evidence="3" key="2">
    <citation type="submission" date="2016-11" db="EMBL/GenBank/DDBJ databases">
        <authorList>
            <person name="Jaros S."/>
            <person name="Januszkiewicz K."/>
            <person name="Wedrychowicz H."/>
        </authorList>
    </citation>
    <scope>NUCLEOTIDE SEQUENCE [LARGE SCALE GENOMIC DNA]</scope>
    <source>
        <strain evidence="3">DSM 26884</strain>
    </source>
</reference>